<feature type="region of interest" description="Disordered" evidence="1">
    <location>
        <begin position="347"/>
        <end position="384"/>
    </location>
</feature>
<accession>A0ABU1VHJ6</accession>
<evidence type="ECO:0000256" key="1">
    <source>
        <dbReference type="SAM" id="MobiDB-lite"/>
    </source>
</evidence>
<evidence type="ECO:0000259" key="3">
    <source>
        <dbReference type="Pfam" id="PF00924"/>
    </source>
</evidence>
<name>A0ABU1VHJ6_9BURK</name>
<dbReference type="PANTHER" id="PTHR30566:SF25">
    <property type="entry name" value="INNER MEMBRANE PROTEIN"/>
    <property type="match status" value="1"/>
</dbReference>
<comment type="caution">
    <text evidence="4">The sequence shown here is derived from an EMBL/GenBank/DDBJ whole genome shotgun (WGS) entry which is preliminary data.</text>
</comment>
<proteinExistence type="predicted"/>
<keyword evidence="2" id="KW-1133">Transmembrane helix</keyword>
<dbReference type="Gene3D" id="1.10.287.1260">
    <property type="match status" value="1"/>
</dbReference>
<keyword evidence="5" id="KW-1185">Reference proteome</keyword>
<feature type="transmembrane region" description="Helical" evidence="2">
    <location>
        <begin position="145"/>
        <end position="164"/>
    </location>
</feature>
<keyword evidence="2" id="KW-0472">Membrane</keyword>
<dbReference type="PANTHER" id="PTHR30566">
    <property type="entry name" value="YNAI-RELATED MECHANOSENSITIVE ION CHANNEL"/>
    <property type="match status" value="1"/>
</dbReference>
<feature type="domain" description="Mechanosensitive ion channel MscS" evidence="3">
    <location>
        <begin position="189"/>
        <end position="255"/>
    </location>
</feature>
<gene>
    <name evidence="4" type="ORF">J2X09_004728</name>
</gene>
<sequence>MNAIEQLLASSPPFLADWLPALLLALPLLILAEVVFRVGRRVVRRAAQRAPMVGSVGRAIEVPAHWLLHLLALNLAWQQVAPQVAAQARVERILSLLLIGVMTWLLARVVHGVARGVAEAHPTAVADNLAARRIQTQTLVLSRTVQGLVVLIGVSLMLMTFPAVRQIGTSLLASAGLVGIVAGFAARPVLGNLIAGLQIGLSQPIRIDDVVIVENEWGVIEEITGTYVVVRIWDQRRLVVPLQYWIEKPFQNWTRATSELIGTVFLWVDYRMPLAPLREALQQACEKTPHWDRRFALLQVVEAGEKAMQLRCLVTAASAPAAWDLRCHVRESLIDFIQREYPGYLPRHRAELDPPEPEASVPVGNGPPPVEGGAVEMQTPNTPS</sequence>
<dbReference type="Pfam" id="PF00924">
    <property type="entry name" value="MS_channel_2nd"/>
    <property type="match status" value="1"/>
</dbReference>
<dbReference type="InterPro" id="IPR006685">
    <property type="entry name" value="MscS_channel_2nd"/>
</dbReference>
<evidence type="ECO:0000313" key="4">
    <source>
        <dbReference type="EMBL" id="MDR7096959.1"/>
    </source>
</evidence>
<evidence type="ECO:0000256" key="2">
    <source>
        <dbReference type="SAM" id="Phobius"/>
    </source>
</evidence>
<dbReference type="Proteomes" id="UP001265550">
    <property type="component" value="Unassembled WGS sequence"/>
</dbReference>
<dbReference type="RefSeq" id="WP_204735252.1">
    <property type="nucleotide sequence ID" value="NZ_JAVDWE010000018.1"/>
</dbReference>
<protein>
    <submittedName>
        <fullName evidence="4">Small-conductance mechanosensitive channel</fullName>
    </submittedName>
</protein>
<dbReference type="InterPro" id="IPR010920">
    <property type="entry name" value="LSM_dom_sf"/>
</dbReference>
<dbReference type="EMBL" id="JAVDWE010000018">
    <property type="protein sequence ID" value="MDR7096959.1"/>
    <property type="molecule type" value="Genomic_DNA"/>
</dbReference>
<evidence type="ECO:0000313" key="5">
    <source>
        <dbReference type="Proteomes" id="UP001265550"/>
    </source>
</evidence>
<keyword evidence="2" id="KW-0812">Transmembrane</keyword>
<dbReference type="SUPFAM" id="SSF50182">
    <property type="entry name" value="Sm-like ribonucleoproteins"/>
    <property type="match status" value="1"/>
</dbReference>
<feature type="transmembrane region" description="Helical" evidence="2">
    <location>
        <begin position="18"/>
        <end position="39"/>
    </location>
</feature>
<feature type="transmembrane region" description="Helical" evidence="2">
    <location>
        <begin position="171"/>
        <end position="190"/>
    </location>
</feature>
<reference evidence="4 5" key="1">
    <citation type="submission" date="2023-07" db="EMBL/GenBank/DDBJ databases">
        <title>Sorghum-associated microbial communities from plants grown in Nebraska, USA.</title>
        <authorList>
            <person name="Schachtman D."/>
        </authorList>
    </citation>
    <scope>NUCLEOTIDE SEQUENCE [LARGE SCALE GENOMIC DNA]</scope>
    <source>
        <strain evidence="4 5">BE240</strain>
    </source>
</reference>
<organism evidence="4 5">
    <name type="scientific">Hydrogenophaga laconesensis</name>
    <dbReference type="NCBI Taxonomy" id="1805971"/>
    <lineage>
        <taxon>Bacteria</taxon>
        <taxon>Pseudomonadati</taxon>
        <taxon>Pseudomonadota</taxon>
        <taxon>Betaproteobacteria</taxon>
        <taxon>Burkholderiales</taxon>
        <taxon>Comamonadaceae</taxon>
        <taxon>Hydrogenophaga</taxon>
    </lineage>
</organism>